<evidence type="ECO:0000313" key="2">
    <source>
        <dbReference type="Proteomes" id="UP001172778"/>
    </source>
</evidence>
<name>A0ABT7DS01_9NEIS</name>
<dbReference type="EMBL" id="JARRAF010000002">
    <property type="protein sequence ID" value="MDK2122850.1"/>
    <property type="molecule type" value="Genomic_DNA"/>
</dbReference>
<dbReference type="InterPro" id="IPR027961">
    <property type="entry name" value="DUF4442"/>
</dbReference>
<comment type="caution">
    <text evidence="1">The sequence shown here is derived from an EMBL/GenBank/DDBJ whole genome shotgun (WGS) entry which is preliminary data.</text>
</comment>
<protein>
    <submittedName>
        <fullName evidence="1">DUF4442 domain-containing protein</fullName>
    </submittedName>
</protein>
<gene>
    <name evidence="1" type="ORF">PZA18_02165</name>
</gene>
<dbReference type="Proteomes" id="UP001172778">
    <property type="component" value="Unassembled WGS sequence"/>
</dbReference>
<reference evidence="1" key="1">
    <citation type="submission" date="2023-03" db="EMBL/GenBank/DDBJ databases">
        <title>Chitinimonas shenzhenensis gen. nov., sp. nov., a novel member of family Burkholderiaceae isolated from activated sludge collected in Shen Zhen, China.</title>
        <authorList>
            <person name="Wang X."/>
        </authorList>
    </citation>
    <scope>NUCLEOTIDE SEQUENCE</scope>
    <source>
        <strain evidence="1">DQS-5</strain>
    </source>
</reference>
<dbReference type="Gene3D" id="3.10.129.10">
    <property type="entry name" value="Hotdog Thioesterase"/>
    <property type="match status" value="1"/>
</dbReference>
<organism evidence="1 2">
    <name type="scientific">Parachitinimonas caeni</name>
    <dbReference type="NCBI Taxonomy" id="3031301"/>
    <lineage>
        <taxon>Bacteria</taxon>
        <taxon>Pseudomonadati</taxon>
        <taxon>Pseudomonadota</taxon>
        <taxon>Betaproteobacteria</taxon>
        <taxon>Neisseriales</taxon>
        <taxon>Chitinibacteraceae</taxon>
        <taxon>Parachitinimonas</taxon>
    </lineage>
</organism>
<evidence type="ECO:0000313" key="1">
    <source>
        <dbReference type="EMBL" id="MDK2122850.1"/>
    </source>
</evidence>
<keyword evidence="2" id="KW-1185">Reference proteome</keyword>
<dbReference type="RefSeq" id="WP_284099137.1">
    <property type="nucleotide sequence ID" value="NZ_JARRAF010000002.1"/>
</dbReference>
<dbReference type="InterPro" id="IPR029069">
    <property type="entry name" value="HotDog_dom_sf"/>
</dbReference>
<sequence>MTPFENRMTRQIAKFDRFPGFMRQRLMSWAFGKVIKFAGTAGVSFDVVTSEEVVVSIANASKVQNHIKGVHAAAMALLAETATGFCVGMNLPDDKLPLIKSLKVNYLKRSQGSMRAVARLTEAQRQQIRTEPKGEVLVPVTVTDESGESPITCEMLWAWIPKKN</sequence>
<accession>A0ABT7DS01</accession>
<dbReference type="SUPFAM" id="SSF54637">
    <property type="entry name" value="Thioesterase/thiol ester dehydrase-isomerase"/>
    <property type="match status" value="1"/>
</dbReference>
<dbReference type="Pfam" id="PF14539">
    <property type="entry name" value="DUF4442"/>
    <property type="match status" value="1"/>
</dbReference>
<proteinExistence type="predicted"/>
<dbReference type="CDD" id="cd03443">
    <property type="entry name" value="PaaI_thioesterase"/>
    <property type="match status" value="1"/>
</dbReference>